<dbReference type="OrthoDB" id="3289889at2"/>
<feature type="chain" id="PRO_5024434287" evidence="1">
    <location>
        <begin position="42"/>
        <end position="214"/>
    </location>
</feature>
<dbReference type="PANTHER" id="PTHR30336">
    <property type="entry name" value="INNER MEMBRANE PROTEIN, PROBABLE PERMEASE"/>
    <property type="match status" value="1"/>
</dbReference>
<gene>
    <name evidence="3" type="ORF">F3087_10190</name>
</gene>
<sequence>MFASVSSNYRGAACTVRRTVRTLFGAVAVAAALVHLPAAVADSTGSADIALPDVLRSLVPPAPEPLPALHGPATAIVVLGYGLLPDGSMRPELVDRLHAGFVQALLAPASPIIVTGGNPHNGITEARAMADWLVQHGIPPERIHLEPDADSTVQNAERSARIMRAIGARDAVVVTSADHIDRAVGTFTAAGVQVVGAVTPDQVPRLTWQFGPGS</sequence>
<proteinExistence type="predicted"/>
<organism evidence="3 4">
    <name type="scientific">Nocardia colli</name>
    <dbReference type="NCBI Taxonomy" id="2545717"/>
    <lineage>
        <taxon>Bacteria</taxon>
        <taxon>Bacillati</taxon>
        <taxon>Actinomycetota</taxon>
        <taxon>Actinomycetes</taxon>
        <taxon>Mycobacteriales</taxon>
        <taxon>Nocardiaceae</taxon>
        <taxon>Nocardia</taxon>
    </lineage>
</organism>
<dbReference type="Proteomes" id="UP000323876">
    <property type="component" value="Unassembled WGS sequence"/>
</dbReference>
<dbReference type="RefSeq" id="WP_150401579.1">
    <property type="nucleotide sequence ID" value="NZ_VXLC01000003.1"/>
</dbReference>
<dbReference type="EMBL" id="VXLC01000003">
    <property type="protein sequence ID" value="KAA8889305.1"/>
    <property type="molecule type" value="Genomic_DNA"/>
</dbReference>
<dbReference type="GO" id="GO:0043164">
    <property type="term" value="P:Gram-negative-bacterium-type cell wall biogenesis"/>
    <property type="evidence" value="ECO:0007669"/>
    <property type="project" value="TreeGrafter"/>
</dbReference>
<evidence type="ECO:0000259" key="2">
    <source>
        <dbReference type="Pfam" id="PF02698"/>
    </source>
</evidence>
<dbReference type="Pfam" id="PF02698">
    <property type="entry name" value="DUF218"/>
    <property type="match status" value="1"/>
</dbReference>
<accession>A0A5N0EMT4</accession>
<evidence type="ECO:0000313" key="3">
    <source>
        <dbReference type="EMBL" id="KAA8889305.1"/>
    </source>
</evidence>
<name>A0A5N0EMT4_9NOCA</name>
<dbReference type="InterPro" id="IPR051599">
    <property type="entry name" value="Cell_Envelope_Assoc"/>
</dbReference>
<evidence type="ECO:0000313" key="4">
    <source>
        <dbReference type="Proteomes" id="UP000323876"/>
    </source>
</evidence>
<keyword evidence="1" id="KW-0732">Signal</keyword>
<keyword evidence="4" id="KW-1185">Reference proteome</keyword>
<comment type="caution">
    <text evidence="3">The sequence shown here is derived from an EMBL/GenBank/DDBJ whole genome shotgun (WGS) entry which is preliminary data.</text>
</comment>
<dbReference type="InterPro" id="IPR014729">
    <property type="entry name" value="Rossmann-like_a/b/a_fold"/>
</dbReference>
<feature type="signal peptide" evidence="1">
    <location>
        <begin position="1"/>
        <end position="41"/>
    </location>
</feature>
<evidence type="ECO:0000256" key="1">
    <source>
        <dbReference type="SAM" id="SignalP"/>
    </source>
</evidence>
<dbReference type="GO" id="GO:0005886">
    <property type="term" value="C:plasma membrane"/>
    <property type="evidence" value="ECO:0007669"/>
    <property type="project" value="TreeGrafter"/>
</dbReference>
<dbReference type="GO" id="GO:0000270">
    <property type="term" value="P:peptidoglycan metabolic process"/>
    <property type="evidence" value="ECO:0007669"/>
    <property type="project" value="TreeGrafter"/>
</dbReference>
<protein>
    <submittedName>
        <fullName evidence="3">YdcF family protein</fullName>
    </submittedName>
</protein>
<dbReference type="PANTHER" id="PTHR30336:SF4">
    <property type="entry name" value="ENVELOPE BIOGENESIS FACTOR ELYC"/>
    <property type="match status" value="1"/>
</dbReference>
<dbReference type="CDD" id="cd06259">
    <property type="entry name" value="YdcF-like"/>
    <property type="match status" value="1"/>
</dbReference>
<dbReference type="Gene3D" id="3.40.50.620">
    <property type="entry name" value="HUPs"/>
    <property type="match status" value="1"/>
</dbReference>
<feature type="domain" description="DUF218" evidence="2">
    <location>
        <begin position="75"/>
        <end position="199"/>
    </location>
</feature>
<reference evidence="3 4" key="1">
    <citation type="submission" date="2019-09" db="EMBL/GenBank/DDBJ databases">
        <authorList>
            <person name="Wang X."/>
        </authorList>
    </citation>
    <scope>NUCLEOTIDE SEQUENCE [LARGE SCALE GENOMIC DNA]</scope>
    <source>
        <strain evidence="3 4">CICC 11023</strain>
    </source>
</reference>
<dbReference type="InterPro" id="IPR003848">
    <property type="entry name" value="DUF218"/>
</dbReference>
<dbReference type="AlphaFoldDB" id="A0A5N0EMT4"/>